<dbReference type="InterPro" id="IPR013211">
    <property type="entry name" value="LVIVD"/>
</dbReference>
<dbReference type="GeneID" id="99987024"/>
<dbReference type="AlphaFoldDB" id="A0A1I0QGW0"/>
<keyword evidence="2" id="KW-1185">Reference proteome</keyword>
<dbReference type="SUPFAM" id="SSF50998">
    <property type="entry name" value="Quinoprotein alcohol dehydrogenase-like"/>
    <property type="match status" value="1"/>
</dbReference>
<dbReference type="PROSITE" id="PS51257">
    <property type="entry name" value="PROKAR_LIPOPROTEIN"/>
    <property type="match status" value="1"/>
</dbReference>
<dbReference type="Pfam" id="PF08309">
    <property type="entry name" value="LVIVD"/>
    <property type="match status" value="2"/>
</dbReference>
<sequence>MKKLLLILIAMSLLYSCKEDLSETIPEEAYMPEFEADESTASLTNRVTSSNSEAFSLNSGGNVIQFNKIAEVSPNQVNGFNLSATAVTELDDRVYVTYHIRGEEYGGEILTFDVSNSAQPQLLKSIVDPSADFNDIMMGQGTVNLWVAGARDVSVSGYDNTNGAVALKIPLNGGKLPRNSAAWEAPLASYSASSITRVPPPAGSSNGRIFVTSGSAGGISVIRGNDVDEVFHTRSVSNAKHFDYDNDRGVFLRGNGDGSSSVDIYKLDDSFDFETFTIPYDVTPLGKNGVEVVGDYAYLAMGADGLVKVDLVNKTIVGSYKATGNGLANSVKVLDGLVYLANGSDGLIILDENDLSMLQNYKYDGSCNYVAIEKDLVFVANGSTGGLIILQKQ</sequence>
<accession>A0A1I0QGW0</accession>
<evidence type="ECO:0000313" key="2">
    <source>
        <dbReference type="Proteomes" id="UP000199437"/>
    </source>
</evidence>
<dbReference type="InterPro" id="IPR011047">
    <property type="entry name" value="Quinoprotein_ADH-like_sf"/>
</dbReference>
<dbReference type="OrthoDB" id="44599at2"/>
<name>A0A1I0QGW0_9BACT</name>
<dbReference type="STRING" id="1267423.SAMN05216290_2322"/>
<organism evidence="1 2">
    <name type="scientific">Roseivirga pacifica</name>
    <dbReference type="NCBI Taxonomy" id="1267423"/>
    <lineage>
        <taxon>Bacteria</taxon>
        <taxon>Pseudomonadati</taxon>
        <taxon>Bacteroidota</taxon>
        <taxon>Cytophagia</taxon>
        <taxon>Cytophagales</taxon>
        <taxon>Roseivirgaceae</taxon>
        <taxon>Roseivirga</taxon>
    </lineage>
</organism>
<dbReference type="Proteomes" id="UP000199437">
    <property type="component" value="Unassembled WGS sequence"/>
</dbReference>
<dbReference type="EMBL" id="FOIR01000002">
    <property type="protein sequence ID" value="SEW26198.1"/>
    <property type="molecule type" value="Genomic_DNA"/>
</dbReference>
<dbReference type="RefSeq" id="WP_121505266.1">
    <property type="nucleotide sequence ID" value="NZ_FOIR01000002.1"/>
</dbReference>
<proteinExistence type="predicted"/>
<protein>
    <submittedName>
        <fullName evidence="1">LVIVD repeat-containing protein</fullName>
    </submittedName>
</protein>
<reference evidence="2" key="1">
    <citation type="submission" date="2016-10" db="EMBL/GenBank/DDBJ databases">
        <authorList>
            <person name="Varghese N."/>
            <person name="Submissions S."/>
        </authorList>
    </citation>
    <scope>NUCLEOTIDE SEQUENCE [LARGE SCALE GENOMIC DNA]</scope>
    <source>
        <strain evidence="2">CGMCC 1.12402</strain>
    </source>
</reference>
<gene>
    <name evidence="1" type="ORF">SAMN05216290_2322</name>
</gene>
<evidence type="ECO:0000313" key="1">
    <source>
        <dbReference type="EMBL" id="SEW26198.1"/>
    </source>
</evidence>